<keyword evidence="1" id="KW-0547">Nucleotide-binding</keyword>
<dbReference type="InterPro" id="IPR027417">
    <property type="entry name" value="P-loop_NTPase"/>
</dbReference>
<dbReference type="Pfam" id="PF01926">
    <property type="entry name" value="MMR_HSR1"/>
    <property type="match status" value="1"/>
</dbReference>
<evidence type="ECO:0000313" key="6">
    <source>
        <dbReference type="EMBL" id="AEN96057.1"/>
    </source>
</evidence>
<dbReference type="STRING" id="585394.RHOM_04685"/>
<dbReference type="NCBIfam" id="TIGR03918">
    <property type="entry name" value="GTP_HydF"/>
    <property type="match status" value="1"/>
</dbReference>
<dbReference type="GO" id="GO:0002098">
    <property type="term" value="P:tRNA wobble uridine modification"/>
    <property type="evidence" value="ECO:0007669"/>
    <property type="project" value="TreeGrafter"/>
</dbReference>
<organism evidence="6 7">
    <name type="scientific">Roseburia hominis (strain DSM 16839 / JCM 17582 / NCIMB 14029 / A2-183)</name>
    <dbReference type="NCBI Taxonomy" id="585394"/>
    <lineage>
        <taxon>Bacteria</taxon>
        <taxon>Bacillati</taxon>
        <taxon>Bacillota</taxon>
        <taxon>Clostridia</taxon>
        <taxon>Lachnospirales</taxon>
        <taxon>Lachnospiraceae</taxon>
        <taxon>Roseburia</taxon>
    </lineage>
</organism>
<dbReference type="PANTHER" id="PTHR42714:SF6">
    <property type="entry name" value="TRANSLATION INITIATION FACTOR IF-2"/>
    <property type="match status" value="1"/>
</dbReference>
<dbReference type="InterPro" id="IPR041606">
    <property type="entry name" value="HydF_dimer"/>
</dbReference>
<proteinExistence type="predicted"/>
<dbReference type="InterPro" id="IPR040644">
    <property type="entry name" value="HydF_tetramer"/>
</dbReference>
<dbReference type="GO" id="GO:0005525">
    <property type="term" value="F:GTP binding"/>
    <property type="evidence" value="ECO:0007669"/>
    <property type="project" value="UniProtKB-KW"/>
</dbReference>
<dbReference type="EMBL" id="CP003040">
    <property type="protein sequence ID" value="AEN96057.1"/>
    <property type="molecule type" value="Genomic_DNA"/>
</dbReference>
<reference evidence="6 7" key="1">
    <citation type="journal article" date="2015" name="Genome Announc.">
        <title>Complete genome sequence of the human gut symbiont Roseburia hominis.</title>
        <authorList>
            <person name="Travis A.J."/>
            <person name="Kelly D."/>
            <person name="Flint H.J."/>
            <person name="Aminov R.I."/>
        </authorList>
    </citation>
    <scope>NUCLEOTIDE SEQUENCE [LARGE SCALE GENOMIC DNA]</scope>
    <source>
        <strain evidence="7">DSM 16839 / JCM 17582 / NCIMB 14029 / A2-183</strain>
    </source>
</reference>
<evidence type="ECO:0000259" key="5">
    <source>
        <dbReference type="Pfam" id="PF18133"/>
    </source>
</evidence>
<feature type="domain" description="Hydrogen maturase F tetramerization" evidence="5">
    <location>
        <begin position="318"/>
        <end position="430"/>
    </location>
</feature>
<evidence type="ECO:0000259" key="3">
    <source>
        <dbReference type="Pfam" id="PF01926"/>
    </source>
</evidence>
<feature type="domain" description="Hydrogen maturase F dimerization" evidence="4">
    <location>
        <begin position="218"/>
        <end position="314"/>
    </location>
</feature>
<dbReference type="GO" id="GO:0030488">
    <property type="term" value="P:tRNA methylation"/>
    <property type="evidence" value="ECO:0007669"/>
    <property type="project" value="TreeGrafter"/>
</dbReference>
<dbReference type="Pfam" id="PF18128">
    <property type="entry name" value="HydF_dimer"/>
    <property type="match status" value="1"/>
</dbReference>
<dbReference type="KEGG" id="rho:RHOM_04685"/>
<accession>G2T2B2</accession>
<dbReference type="SUPFAM" id="SSF52540">
    <property type="entry name" value="P-loop containing nucleoside triphosphate hydrolases"/>
    <property type="match status" value="1"/>
</dbReference>
<evidence type="ECO:0000259" key="4">
    <source>
        <dbReference type="Pfam" id="PF18128"/>
    </source>
</evidence>
<dbReference type="Gene3D" id="3.40.50.11410">
    <property type="match status" value="1"/>
</dbReference>
<keyword evidence="2" id="KW-0342">GTP-binding</keyword>
<protein>
    <submittedName>
        <fullName evidence="6">GTP-binding protein EngA</fullName>
    </submittedName>
</protein>
<evidence type="ECO:0000256" key="1">
    <source>
        <dbReference type="ARBA" id="ARBA00022741"/>
    </source>
</evidence>
<name>G2T2B2_ROSHA</name>
<dbReference type="NCBIfam" id="TIGR00231">
    <property type="entry name" value="small_GTP"/>
    <property type="match status" value="1"/>
</dbReference>
<dbReference type="Gene3D" id="3.40.50.11420">
    <property type="match status" value="1"/>
</dbReference>
<dbReference type="Proteomes" id="UP000008178">
    <property type="component" value="Chromosome"/>
</dbReference>
<dbReference type="Pfam" id="PF18133">
    <property type="entry name" value="HydF_tetramer"/>
    <property type="match status" value="1"/>
</dbReference>
<dbReference type="GO" id="GO:0005737">
    <property type="term" value="C:cytoplasm"/>
    <property type="evidence" value="ECO:0007669"/>
    <property type="project" value="TreeGrafter"/>
</dbReference>
<dbReference type="InterPro" id="IPR023873">
    <property type="entry name" value="FeFe-hyd_GTPase_HydF"/>
</dbReference>
<keyword evidence="7" id="KW-1185">Reference proteome</keyword>
<evidence type="ECO:0000313" key="7">
    <source>
        <dbReference type="Proteomes" id="UP000008178"/>
    </source>
</evidence>
<dbReference type="HOGENOM" id="CLU_042017_0_0_9"/>
<dbReference type="PANTHER" id="PTHR42714">
    <property type="entry name" value="TRNA MODIFICATION GTPASE GTPBP3"/>
    <property type="match status" value="1"/>
</dbReference>
<dbReference type="InterPro" id="IPR006073">
    <property type="entry name" value="GTP-bd"/>
</dbReference>
<feature type="domain" description="G" evidence="3">
    <location>
        <begin position="44"/>
        <end position="160"/>
    </location>
</feature>
<dbReference type="CDD" id="cd00880">
    <property type="entry name" value="Era_like"/>
    <property type="match status" value="1"/>
</dbReference>
<dbReference type="AlphaFoldDB" id="G2T2B2"/>
<sequence>MLGSGSRWKPDMDVIRTRGNSYAGRKKKVMAVTLNETPGSSRLHIGIFGKTNSGKSALINAFTGQEVSIVANVAGTTTDPVYKAMEVHPLGPCIIIDTAGFGDESELGKSRMEKTRLAAEKTDIALLLVAGNGDAALDEEEMHWYRFLKEHGTPVLFVVGKTDIRSDAQVDKLAAAIRGKTGEEAYPVSAKTGEGMEALKEALIRKLPENYGSRLITGTLVGREDLVLLVMPQDIQAPRGRLILPQVQTLRELLDKKCLVMSVTTDQLIPALAVLKKAPKLIITDSQVFGYVYENKPAESMLTSFSVLFAAYKGDLPYYVEGARHIDALNAHSRVLIAECCTHAPLKEDIGREKIPRMLRKRFGESVAVDIVSGTDFPKDLSGYDLIIQCGACMFNRKYVMSRIERAREQGVPMTNYGVTIAHLTGILDKISMPET</sequence>
<dbReference type="Gene3D" id="3.40.50.300">
    <property type="entry name" value="P-loop containing nucleotide triphosphate hydrolases"/>
    <property type="match status" value="1"/>
</dbReference>
<gene>
    <name evidence="6" type="ordered locus">RHOM_04685</name>
</gene>
<dbReference type="eggNOG" id="COG0486">
    <property type="taxonomic scope" value="Bacteria"/>
</dbReference>
<evidence type="ECO:0000256" key="2">
    <source>
        <dbReference type="ARBA" id="ARBA00023134"/>
    </source>
</evidence>
<dbReference type="InterPro" id="IPR005225">
    <property type="entry name" value="Small_GTP-bd"/>
</dbReference>